<evidence type="ECO:0000256" key="7">
    <source>
        <dbReference type="ARBA" id="ARBA00023136"/>
    </source>
</evidence>
<dbReference type="InterPro" id="IPR000701">
    <property type="entry name" value="SuccDH_FuR_B_TM-su"/>
</dbReference>
<dbReference type="SUPFAM" id="SSF81343">
    <property type="entry name" value="Fumarate reductase respiratory complex transmembrane subunits"/>
    <property type="match status" value="1"/>
</dbReference>
<keyword evidence="4" id="KW-0479">Metal-binding</keyword>
<gene>
    <name evidence="9" type="ORF">LSG31_20585</name>
</gene>
<dbReference type="InterPro" id="IPR011138">
    <property type="entry name" value="Cytochrome_b-558"/>
</dbReference>
<dbReference type="Proteomes" id="UP000830167">
    <property type="component" value="Chromosome"/>
</dbReference>
<evidence type="ECO:0000313" key="9">
    <source>
        <dbReference type="EMBL" id="UOF90226.1"/>
    </source>
</evidence>
<dbReference type="PIRSF" id="PIRSF000170">
    <property type="entry name" value="Succ_dh_cyt_b558"/>
    <property type="match status" value="1"/>
</dbReference>
<keyword evidence="6" id="KW-0408">Iron</keyword>
<evidence type="ECO:0000256" key="3">
    <source>
        <dbReference type="ARBA" id="ARBA00022692"/>
    </source>
</evidence>
<feature type="transmembrane region" description="Helical" evidence="8">
    <location>
        <begin position="12"/>
        <end position="32"/>
    </location>
</feature>
<dbReference type="InterPro" id="IPR016002">
    <property type="entry name" value="Succ_DH_cyt_b558_Firmicute"/>
</dbReference>
<evidence type="ECO:0000256" key="8">
    <source>
        <dbReference type="SAM" id="Phobius"/>
    </source>
</evidence>
<accession>A0ABY4CL84</accession>
<name>A0ABY4CL84_9BACL</name>
<proteinExistence type="predicted"/>
<reference evidence="9" key="1">
    <citation type="submission" date="2021-12" db="EMBL/GenBank/DDBJ databases">
        <title>Alicyclobacillaceae gen. nov., sp. nov., isolated from chalcocite enrichment system.</title>
        <authorList>
            <person name="Jiang Z."/>
        </authorList>
    </citation>
    <scope>NUCLEOTIDE SEQUENCE</scope>
    <source>
        <strain evidence="9">MYW30-H2</strain>
    </source>
</reference>
<organism evidence="9 10">
    <name type="scientific">Fodinisporobacter ferrooxydans</name>
    <dbReference type="NCBI Taxonomy" id="2901836"/>
    <lineage>
        <taxon>Bacteria</taxon>
        <taxon>Bacillati</taxon>
        <taxon>Bacillota</taxon>
        <taxon>Bacilli</taxon>
        <taxon>Bacillales</taxon>
        <taxon>Alicyclobacillaceae</taxon>
        <taxon>Fodinisporobacter</taxon>
    </lineage>
</organism>
<evidence type="ECO:0000256" key="6">
    <source>
        <dbReference type="ARBA" id="ARBA00023004"/>
    </source>
</evidence>
<feature type="transmembrane region" description="Helical" evidence="8">
    <location>
        <begin position="98"/>
        <end position="118"/>
    </location>
</feature>
<dbReference type="CDD" id="cd03497">
    <property type="entry name" value="SQR_TypeB_1_TM"/>
    <property type="match status" value="1"/>
</dbReference>
<keyword evidence="3 8" id="KW-0812">Transmembrane</keyword>
<sequence length="203" mass="22939">MASEKRDFVARRIHSLAGVVPVGLFLIEHFFTNSMATKGPKAFNDAVGTLQHLPYLGAIEFLFIFLPVLYHGVYGLYIAYTAGYNAGKFGWFRNWMFVLQRITGVITFIFIVYHLWTTRFSGNAPSFDMVANIVTSPFAFWFMIIGIVAATFHFTNGLWSFFVHWGLTVGPRAQKISAYVMMVFFLIMSYVGVAALVAFTHQA</sequence>
<keyword evidence="5 8" id="KW-1133">Transmembrane helix</keyword>
<evidence type="ECO:0000256" key="2">
    <source>
        <dbReference type="ARBA" id="ARBA00022617"/>
    </source>
</evidence>
<dbReference type="Gene3D" id="1.20.1300.10">
    <property type="entry name" value="Fumarate reductase/succinate dehydrogenase, transmembrane subunit"/>
    <property type="match status" value="1"/>
</dbReference>
<feature type="transmembrane region" description="Helical" evidence="8">
    <location>
        <begin position="52"/>
        <end position="77"/>
    </location>
</feature>
<dbReference type="EMBL" id="CP089291">
    <property type="protein sequence ID" value="UOF90226.1"/>
    <property type="molecule type" value="Genomic_DNA"/>
</dbReference>
<keyword evidence="7 8" id="KW-0472">Membrane</keyword>
<keyword evidence="2" id="KW-0349">Heme</keyword>
<evidence type="ECO:0000256" key="5">
    <source>
        <dbReference type="ARBA" id="ARBA00022989"/>
    </source>
</evidence>
<dbReference type="NCBIfam" id="TIGR02046">
    <property type="entry name" value="sdhC_b558_fam"/>
    <property type="match status" value="1"/>
</dbReference>
<comment type="subcellular location">
    <subcellularLocation>
        <location evidence="1">Membrane</location>
    </subcellularLocation>
</comment>
<dbReference type="RefSeq" id="WP_347436918.1">
    <property type="nucleotide sequence ID" value="NZ_CP089291.1"/>
</dbReference>
<protein>
    <submittedName>
        <fullName evidence="9">Succinate dehydrogenase cytochrome b558 subunit</fullName>
    </submittedName>
</protein>
<evidence type="ECO:0000256" key="1">
    <source>
        <dbReference type="ARBA" id="ARBA00004370"/>
    </source>
</evidence>
<feature type="transmembrane region" description="Helical" evidence="8">
    <location>
        <begin position="179"/>
        <end position="199"/>
    </location>
</feature>
<dbReference type="InterPro" id="IPR034804">
    <property type="entry name" value="SQR/QFR_C/D"/>
</dbReference>
<dbReference type="Pfam" id="PF01127">
    <property type="entry name" value="Sdh_cyt"/>
    <property type="match status" value="1"/>
</dbReference>
<feature type="transmembrane region" description="Helical" evidence="8">
    <location>
        <begin position="138"/>
        <end position="167"/>
    </location>
</feature>
<evidence type="ECO:0000313" key="10">
    <source>
        <dbReference type="Proteomes" id="UP000830167"/>
    </source>
</evidence>
<evidence type="ECO:0000256" key="4">
    <source>
        <dbReference type="ARBA" id="ARBA00022723"/>
    </source>
</evidence>
<keyword evidence="10" id="KW-1185">Reference proteome</keyword>